<evidence type="ECO:0000256" key="7">
    <source>
        <dbReference type="ARBA" id="ARBA00022967"/>
    </source>
</evidence>
<keyword evidence="8" id="KW-0472">Membrane</keyword>
<evidence type="ECO:0000256" key="5">
    <source>
        <dbReference type="ARBA" id="ARBA00022741"/>
    </source>
</evidence>
<proteinExistence type="inferred from homology"/>
<comment type="subcellular location">
    <subcellularLocation>
        <location evidence="1">Cell membrane</location>
        <topology evidence="1">Peripheral membrane protein</topology>
    </subcellularLocation>
</comment>
<evidence type="ECO:0000259" key="9">
    <source>
        <dbReference type="PROSITE" id="PS50893"/>
    </source>
</evidence>
<dbReference type="STRING" id="211165.GCA_000317285_03847"/>
<keyword evidence="4" id="KW-1003">Cell membrane</keyword>
<organism evidence="10 11">
    <name type="scientific">Chlorogloeopsis fritschii PCC 6912</name>
    <dbReference type="NCBI Taxonomy" id="211165"/>
    <lineage>
        <taxon>Bacteria</taxon>
        <taxon>Bacillati</taxon>
        <taxon>Cyanobacteriota</taxon>
        <taxon>Cyanophyceae</taxon>
        <taxon>Nostocales</taxon>
        <taxon>Chlorogloeopsidaceae</taxon>
        <taxon>Chlorogloeopsis</taxon>
    </lineage>
</organism>
<dbReference type="Proteomes" id="UP000268857">
    <property type="component" value="Unassembled WGS sequence"/>
</dbReference>
<dbReference type="InterPro" id="IPR003439">
    <property type="entry name" value="ABC_transporter-like_ATP-bd"/>
</dbReference>
<dbReference type="SUPFAM" id="SSF52540">
    <property type="entry name" value="P-loop containing nucleoside triphosphate hydrolases"/>
    <property type="match status" value="2"/>
</dbReference>
<dbReference type="PANTHER" id="PTHR43553:SF27">
    <property type="entry name" value="ENERGY-COUPLING FACTOR TRANSPORTER ATP-BINDING PROTEIN ECFA2"/>
    <property type="match status" value="1"/>
</dbReference>
<keyword evidence="11" id="KW-1185">Reference proteome</keyword>
<dbReference type="PROSITE" id="PS00211">
    <property type="entry name" value="ABC_TRANSPORTER_1"/>
    <property type="match status" value="2"/>
</dbReference>
<feature type="domain" description="ABC transporter" evidence="9">
    <location>
        <begin position="8"/>
        <end position="247"/>
    </location>
</feature>
<dbReference type="InterPro" id="IPR017871">
    <property type="entry name" value="ABC_transporter-like_CS"/>
</dbReference>
<keyword evidence="6 10" id="KW-0067">ATP-binding</keyword>
<dbReference type="InterPro" id="IPR027417">
    <property type="entry name" value="P-loop_NTPase"/>
</dbReference>
<keyword evidence="5" id="KW-0547">Nucleotide-binding</keyword>
<dbReference type="InterPro" id="IPR015856">
    <property type="entry name" value="ABC_transpr_CbiO/EcfA_su"/>
</dbReference>
<dbReference type="GO" id="GO:0043190">
    <property type="term" value="C:ATP-binding cassette (ABC) transporter complex"/>
    <property type="evidence" value="ECO:0007669"/>
    <property type="project" value="TreeGrafter"/>
</dbReference>
<dbReference type="GO" id="GO:0016887">
    <property type="term" value="F:ATP hydrolysis activity"/>
    <property type="evidence" value="ECO:0007669"/>
    <property type="project" value="InterPro"/>
</dbReference>
<reference evidence="10 11" key="1">
    <citation type="journal article" date="2019" name="Genome Biol. Evol.">
        <title>Day and night: Metabolic profiles and evolutionary relationships of six axenic non-marine cyanobacteria.</title>
        <authorList>
            <person name="Will S.E."/>
            <person name="Henke P."/>
            <person name="Boedeker C."/>
            <person name="Huang S."/>
            <person name="Brinkmann H."/>
            <person name="Rohde M."/>
            <person name="Jarek M."/>
            <person name="Friedl T."/>
            <person name="Seufert S."/>
            <person name="Schumacher M."/>
            <person name="Overmann J."/>
            <person name="Neumann-Schaal M."/>
            <person name="Petersen J."/>
        </authorList>
    </citation>
    <scope>NUCLEOTIDE SEQUENCE [LARGE SCALE GENOMIC DNA]</scope>
    <source>
        <strain evidence="10 11">PCC 6912</strain>
    </source>
</reference>
<feature type="domain" description="ABC transporter" evidence="9">
    <location>
        <begin position="248"/>
        <end position="447"/>
    </location>
</feature>
<dbReference type="PANTHER" id="PTHR43553">
    <property type="entry name" value="HEAVY METAL TRANSPORTER"/>
    <property type="match status" value="1"/>
</dbReference>
<dbReference type="SMART" id="SM00382">
    <property type="entry name" value="AAA"/>
    <property type="match status" value="2"/>
</dbReference>
<gene>
    <name evidence="10" type="ORF">PCC6912_15560</name>
</gene>
<dbReference type="InterPro" id="IPR003593">
    <property type="entry name" value="AAA+_ATPase"/>
</dbReference>
<dbReference type="OrthoDB" id="501320at2"/>
<evidence type="ECO:0000256" key="8">
    <source>
        <dbReference type="ARBA" id="ARBA00023136"/>
    </source>
</evidence>
<dbReference type="CDD" id="cd03225">
    <property type="entry name" value="ABC_cobalt_CbiO_domain1"/>
    <property type="match status" value="2"/>
</dbReference>
<protein>
    <submittedName>
        <fullName evidence="10">ABC transporter ATP-binding protein</fullName>
    </submittedName>
</protein>
<sequence length="447" mass="49006">MASNQPLVKVTNLTFTHPGKSQATIEDVNFNLYPGEIVLIAGATGSGKSTLLNCLAGIAPSHTGGKLDGSIFYQGIDLAEWSVRQRSQYFCVLLQNVETQIFTERVWEEFVFGLENWNVPPNQILQLADNSLQEFGLEVQRNWFIRQLSAGQKQRLLIACLLAISQPVMLLDEPLAYLDAKGVELLLQLLKSRAEKGQSVIIVEHRIDVVKKICDRSYYFQNGKLIELEKSLPSPILPLSPSPTPLLLPSPILLNTHGLSWGGYPPFPDLQVAAGETILLKGNNGCGKTTLLKLLCGLLKPATGKLEILGRDTSKRSVVQIAKDVGFVLQNPNHQLFADSVRAEIEQPGVTKAIADLLLEQLNLSDRANEHPQALSQGQKRRLALGAVLARQPKICLLDEIMVGQDPNSLSLMLNVLSNFTRQGGALILTSHVPLSAEVLNSQILEL</sequence>
<evidence type="ECO:0000256" key="3">
    <source>
        <dbReference type="ARBA" id="ARBA00022448"/>
    </source>
</evidence>
<dbReference type="PROSITE" id="PS50893">
    <property type="entry name" value="ABC_TRANSPORTER_2"/>
    <property type="match status" value="2"/>
</dbReference>
<dbReference type="Pfam" id="PF00005">
    <property type="entry name" value="ABC_tran"/>
    <property type="match status" value="2"/>
</dbReference>
<evidence type="ECO:0000256" key="1">
    <source>
        <dbReference type="ARBA" id="ARBA00004202"/>
    </source>
</evidence>
<keyword evidence="3" id="KW-0813">Transport</keyword>
<comment type="caution">
    <text evidence="10">The sequence shown here is derived from an EMBL/GenBank/DDBJ whole genome shotgun (WGS) entry which is preliminary data.</text>
</comment>
<evidence type="ECO:0000256" key="2">
    <source>
        <dbReference type="ARBA" id="ARBA00005417"/>
    </source>
</evidence>
<evidence type="ECO:0000256" key="6">
    <source>
        <dbReference type="ARBA" id="ARBA00022840"/>
    </source>
</evidence>
<comment type="similarity">
    <text evidence="2">Belongs to the ABC transporter superfamily.</text>
</comment>
<dbReference type="EMBL" id="RSCJ01000004">
    <property type="protein sequence ID" value="RUR84661.1"/>
    <property type="molecule type" value="Genomic_DNA"/>
</dbReference>
<keyword evidence="7" id="KW-1278">Translocase</keyword>
<evidence type="ECO:0000313" key="11">
    <source>
        <dbReference type="Proteomes" id="UP000268857"/>
    </source>
</evidence>
<dbReference type="GO" id="GO:0042626">
    <property type="term" value="F:ATPase-coupled transmembrane transporter activity"/>
    <property type="evidence" value="ECO:0007669"/>
    <property type="project" value="TreeGrafter"/>
</dbReference>
<dbReference type="GO" id="GO:0005524">
    <property type="term" value="F:ATP binding"/>
    <property type="evidence" value="ECO:0007669"/>
    <property type="project" value="UniProtKB-KW"/>
</dbReference>
<dbReference type="RefSeq" id="WP_016875596.1">
    <property type="nucleotide sequence ID" value="NZ_AJLN01000100.1"/>
</dbReference>
<dbReference type="AlphaFoldDB" id="A0A3S1AMC9"/>
<accession>A0A3S1AMC9</accession>
<dbReference type="InterPro" id="IPR050095">
    <property type="entry name" value="ECF_ABC_transporter_ATP-bd"/>
</dbReference>
<name>A0A3S1AMC9_CHLFR</name>
<dbReference type="Gene3D" id="3.40.50.300">
    <property type="entry name" value="P-loop containing nucleotide triphosphate hydrolases"/>
    <property type="match status" value="2"/>
</dbReference>
<evidence type="ECO:0000313" key="10">
    <source>
        <dbReference type="EMBL" id="RUR84661.1"/>
    </source>
</evidence>
<evidence type="ECO:0000256" key="4">
    <source>
        <dbReference type="ARBA" id="ARBA00022475"/>
    </source>
</evidence>